<accession>A0A814QYX6</accession>
<sequence length="486" mass="55818">MSTDILKLAKQYSLYSGCILFTFGFIGNILNILVFTQLKLFRDNRTAFYLTVESINNFIYQFQTISVTILTLTYGDDATERSLGWCKFRYMLSQILVLTSYYTLSHGILSGCFYDIQGSLGCVISNPVWQQYISSFFYPVLGGLLPIAITSLFSLLAFHNVRRIVRRQIPIVRRRLDQQLTAMVLIRAVIAACFMSPFTIYRIYITKFPVSQNQSCELKTLIERHTTQPSFLTERDFKDGTLECKKVTNKPAVYAVTICIPDWLYASMKADPKLCNLQVLKTASFDGMGSVHLRGKIGETNGFQQRVRKYNSNDESSGLGPVFCYLRKEAKVSKAEFTDWVKVWPILSGECLQDTEERIKMETRCSFLLGRDAATRFQNDSPEAIAAIDNFVKRMNLKKKSGYVKPKTSQYGWRATCPECKEVYCVTKVDKKPDHLVSTSVQERKETCKRTDHLGKSRQSCNKQIYKAVTIMLCFFYNYFSRRINT</sequence>
<dbReference type="Gene3D" id="1.20.1070.10">
    <property type="entry name" value="Rhodopsin 7-helix transmembrane proteins"/>
    <property type="match status" value="1"/>
</dbReference>
<feature type="transmembrane region" description="Helical" evidence="1">
    <location>
        <begin position="180"/>
        <end position="204"/>
    </location>
</feature>
<keyword evidence="1" id="KW-1133">Transmembrane helix</keyword>
<feature type="transmembrane region" description="Helical" evidence="1">
    <location>
        <begin position="95"/>
        <end position="116"/>
    </location>
</feature>
<dbReference type="EMBL" id="CAJNOG010000262">
    <property type="protein sequence ID" value="CAF1126507.1"/>
    <property type="molecule type" value="Genomic_DNA"/>
</dbReference>
<gene>
    <name evidence="2" type="ORF">JYZ213_LOCUS22777</name>
</gene>
<reference evidence="2" key="1">
    <citation type="submission" date="2021-02" db="EMBL/GenBank/DDBJ databases">
        <authorList>
            <person name="Nowell W R."/>
        </authorList>
    </citation>
    <scope>NUCLEOTIDE SEQUENCE</scope>
</reference>
<evidence type="ECO:0000313" key="2">
    <source>
        <dbReference type="EMBL" id="CAF1126507.1"/>
    </source>
</evidence>
<keyword evidence="1" id="KW-0812">Transmembrane</keyword>
<keyword evidence="1" id="KW-0472">Membrane</keyword>
<dbReference type="AlphaFoldDB" id="A0A814QYX6"/>
<proteinExistence type="predicted"/>
<dbReference type="SUPFAM" id="SSF81321">
    <property type="entry name" value="Family A G protein-coupled receptor-like"/>
    <property type="match status" value="1"/>
</dbReference>
<organism evidence="2 3">
    <name type="scientific">Adineta steineri</name>
    <dbReference type="NCBI Taxonomy" id="433720"/>
    <lineage>
        <taxon>Eukaryota</taxon>
        <taxon>Metazoa</taxon>
        <taxon>Spiralia</taxon>
        <taxon>Gnathifera</taxon>
        <taxon>Rotifera</taxon>
        <taxon>Eurotatoria</taxon>
        <taxon>Bdelloidea</taxon>
        <taxon>Adinetida</taxon>
        <taxon>Adinetidae</taxon>
        <taxon>Adineta</taxon>
    </lineage>
</organism>
<dbReference type="Proteomes" id="UP000663845">
    <property type="component" value="Unassembled WGS sequence"/>
</dbReference>
<evidence type="ECO:0000256" key="1">
    <source>
        <dbReference type="SAM" id="Phobius"/>
    </source>
</evidence>
<feature type="transmembrane region" description="Helical" evidence="1">
    <location>
        <begin position="12"/>
        <end position="38"/>
    </location>
</feature>
<comment type="caution">
    <text evidence="2">The sequence shown here is derived from an EMBL/GenBank/DDBJ whole genome shotgun (WGS) entry which is preliminary data.</text>
</comment>
<name>A0A814QYX6_9BILA</name>
<evidence type="ECO:0000313" key="3">
    <source>
        <dbReference type="Proteomes" id="UP000663845"/>
    </source>
</evidence>
<evidence type="ECO:0008006" key="4">
    <source>
        <dbReference type="Google" id="ProtNLM"/>
    </source>
</evidence>
<feature type="transmembrane region" description="Helical" evidence="1">
    <location>
        <begin position="58"/>
        <end position="75"/>
    </location>
</feature>
<feature type="transmembrane region" description="Helical" evidence="1">
    <location>
        <begin position="136"/>
        <end position="159"/>
    </location>
</feature>
<protein>
    <recommendedName>
        <fullName evidence="4">G-protein coupled receptors family 1 profile domain-containing protein</fullName>
    </recommendedName>
</protein>